<feature type="region of interest" description="Disordered" evidence="9">
    <location>
        <begin position="102"/>
        <end position="141"/>
    </location>
</feature>
<evidence type="ECO:0000256" key="10">
    <source>
        <dbReference type="SAM" id="Phobius"/>
    </source>
</evidence>
<gene>
    <name evidence="11" type="ORF">NA2_21008</name>
</gene>
<dbReference type="RefSeq" id="WP_008599314.1">
    <property type="nucleotide sequence ID" value="NZ_AMRM01000041.1"/>
</dbReference>
<keyword evidence="12" id="KW-1185">Reference proteome</keyword>
<dbReference type="InterPro" id="IPR052205">
    <property type="entry name" value="FliO/MopB"/>
</dbReference>
<dbReference type="STRING" id="391937.NA2_21008"/>
<sequence length="141" mass="15312">MRDWLVGIFGEAYAVPAFWTIILVAVAILLWVVLRVSRRLTSGTFVSGGRGRQPRLAVTDATPVDNHRRLVLVRRDNVEHLLLIGGPTDLVVEANIAAPFAAEPRGPADNRPEPALSRPPEANRPPQPPRATRPIAPAPVA</sequence>
<evidence type="ECO:0000313" key="12">
    <source>
        <dbReference type="Proteomes" id="UP000006786"/>
    </source>
</evidence>
<accession>K2M492</accession>
<evidence type="ECO:0000256" key="3">
    <source>
        <dbReference type="ARBA" id="ARBA00022475"/>
    </source>
</evidence>
<dbReference type="GO" id="GO:0044781">
    <property type="term" value="P:bacterial-type flagellum organization"/>
    <property type="evidence" value="ECO:0007669"/>
    <property type="project" value="InterPro"/>
</dbReference>
<keyword evidence="5 10" id="KW-1133">Transmembrane helix</keyword>
<dbReference type="PANTHER" id="PTHR38766">
    <property type="entry name" value="FLAGELLAR PROTEIN FLIO"/>
    <property type="match status" value="1"/>
</dbReference>
<proteinExistence type="inferred from homology"/>
<dbReference type="GO" id="GO:0005886">
    <property type="term" value="C:plasma membrane"/>
    <property type="evidence" value="ECO:0007669"/>
    <property type="project" value="UniProtKB-SubCell"/>
</dbReference>
<keyword evidence="4 10" id="KW-0812">Transmembrane</keyword>
<evidence type="ECO:0008006" key="13">
    <source>
        <dbReference type="Google" id="ProtNLM"/>
    </source>
</evidence>
<dbReference type="EMBL" id="AMRM01000041">
    <property type="protein sequence ID" value="EKF16846.1"/>
    <property type="molecule type" value="Genomic_DNA"/>
</dbReference>
<comment type="caution">
    <text evidence="11">The sequence shown here is derived from an EMBL/GenBank/DDBJ whole genome shotgun (WGS) entry which is preliminary data.</text>
</comment>
<dbReference type="PANTHER" id="PTHR38766:SF1">
    <property type="entry name" value="FLAGELLAR PROTEIN FLIO"/>
    <property type="match status" value="1"/>
</dbReference>
<dbReference type="eggNOG" id="COG3115">
    <property type="taxonomic scope" value="Bacteria"/>
</dbReference>
<dbReference type="GO" id="GO:0009425">
    <property type="term" value="C:bacterial-type flagellum basal body"/>
    <property type="evidence" value="ECO:0007669"/>
    <property type="project" value="UniProtKB-SubCell"/>
</dbReference>
<protein>
    <recommendedName>
        <fullName evidence="13">Flagellar biosynthesis protein FliO</fullName>
    </recommendedName>
</protein>
<dbReference type="Pfam" id="PF04347">
    <property type="entry name" value="FliO"/>
    <property type="match status" value="1"/>
</dbReference>
<keyword evidence="3" id="KW-1003">Cell membrane</keyword>
<evidence type="ECO:0000313" key="11">
    <source>
        <dbReference type="EMBL" id="EKF16846.1"/>
    </source>
</evidence>
<comment type="subcellular location">
    <subcellularLocation>
        <location evidence="1">Bacterial flagellum basal body</location>
    </subcellularLocation>
    <subcellularLocation>
        <location evidence="2">Cell membrane</location>
    </subcellularLocation>
</comment>
<evidence type="ECO:0000256" key="2">
    <source>
        <dbReference type="ARBA" id="ARBA00004236"/>
    </source>
</evidence>
<evidence type="ECO:0000256" key="9">
    <source>
        <dbReference type="SAM" id="MobiDB-lite"/>
    </source>
</evidence>
<evidence type="ECO:0000256" key="1">
    <source>
        <dbReference type="ARBA" id="ARBA00004117"/>
    </source>
</evidence>
<dbReference type="InterPro" id="IPR022781">
    <property type="entry name" value="Flagellar_biosynth_FliO"/>
</dbReference>
<evidence type="ECO:0000256" key="4">
    <source>
        <dbReference type="ARBA" id="ARBA00022692"/>
    </source>
</evidence>
<organism evidence="11 12">
    <name type="scientific">Nitratireductor pacificus pht-3B</name>
    <dbReference type="NCBI Taxonomy" id="391937"/>
    <lineage>
        <taxon>Bacteria</taxon>
        <taxon>Pseudomonadati</taxon>
        <taxon>Pseudomonadota</taxon>
        <taxon>Alphaproteobacteria</taxon>
        <taxon>Hyphomicrobiales</taxon>
        <taxon>Phyllobacteriaceae</taxon>
        <taxon>Nitratireductor</taxon>
    </lineage>
</organism>
<feature type="non-terminal residue" evidence="11">
    <location>
        <position position="141"/>
    </location>
</feature>
<evidence type="ECO:0000256" key="6">
    <source>
        <dbReference type="ARBA" id="ARBA00023136"/>
    </source>
</evidence>
<feature type="compositionally biased region" description="Pro residues" evidence="9">
    <location>
        <begin position="122"/>
        <end position="141"/>
    </location>
</feature>
<keyword evidence="7" id="KW-0975">Bacterial flagellum</keyword>
<reference evidence="11 12" key="1">
    <citation type="journal article" date="2012" name="J. Bacteriol.">
        <title>Genome Sequence of Nitratireductor pacificus Type Strain pht-3B.</title>
        <authorList>
            <person name="Lai Q."/>
            <person name="Li G."/>
            <person name="Shao Z."/>
        </authorList>
    </citation>
    <scope>NUCLEOTIDE SEQUENCE [LARGE SCALE GENOMIC DNA]</scope>
    <source>
        <strain evidence="12">pht-3B</strain>
    </source>
</reference>
<dbReference type="Proteomes" id="UP000006786">
    <property type="component" value="Unassembled WGS sequence"/>
</dbReference>
<evidence type="ECO:0000256" key="7">
    <source>
        <dbReference type="ARBA" id="ARBA00023143"/>
    </source>
</evidence>
<comment type="similarity">
    <text evidence="8">Belongs to the FliO/MopB family.</text>
</comment>
<evidence type="ECO:0000256" key="8">
    <source>
        <dbReference type="ARBA" id="ARBA00037937"/>
    </source>
</evidence>
<keyword evidence="6 10" id="KW-0472">Membrane</keyword>
<evidence type="ECO:0000256" key="5">
    <source>
        <dbReference type="ARBA" id="ARBA00022989"/>
    </source>
</evidence>
<feature type="transmembrane region" description="Helical" evidence="10">
    <location>
        <begin position="12"/>
        <end position="34"/>
    </location>
</feature>
<dbReference type="AlphaFoldDB" id="K2M492"/>
<name>K2M492_9HYPH</name>